<comment type="caution">
    <text evidence="3">The sequence shown here is derived from an EMBL/GenBank/DDBJ whole genome shotgun (WGS) entry which is preliminary data.</text>
</comment>
<reference evidence="3" key="1">
    <citation type="submission" date="2023-06" db="EMBL/GenBank/DDBJ databases">
        <title>Genome-scale phylogeny and comparative genomics of the fungal order Sordariales.</title>
        <authorList>
            <consortium name="Lawrence Berkeley National Laboratory"/>
            <person name="Hensen N."/>
            <person name="Bonometti L."/>
            <person name="Westerberg I."/>
            <person name="Brannstrom I.O."/>
            <person name="Guillou S."/>
            <person name="Cros-Aarteil S."/>
            <person name="Calhoun S."/>
            <person name="Haridas S."/>
            <person name="Kuo A."/>
            <person name="Mondo S."/>
            <person name="Pangilinan J."/>
            <person name="Riley R."/>
            <person name="Labutti K."/>
            <person name="Andreopoulos B."/>
            <person name="Lipzen A."/>
            <person name="Chen C."/>
            <person name="Yanf M."/>
            <person name="Daum C."/>
            <person name="Ng V."/>
            <person name="Clum A."/>
            <person name="Steindorff A."/>
            <person name="Ohm R."/>
            <person name="Martin F."/>
            <person name="Silar P."/>
            <person name="Natvig D."/>
            <person name="Lalanne C."/>
            <person name="Gautier V."/>
            <person name="Ament-Velasquez S.L."/>
            <person name="Kruys A."/>
            <person name="Hutchinson M.I."/>
            <person name="Powell A.J."/>
            <person name="Barry K."/>
            <person name="Miller A.N."/>
            <person name="Grigoriev I.V."/>
            <person name="Debuchy R."/>
            <person name="Gladieux P."/>
            <person name="Thoren M.H."/>
            <person name="Johannesson H."/>
        </authorList>
    </citation>
    <scope>NUCLEOTIDE SEQUENCE</scope>
    <source>
        <strain evidence="3">SMH4607-1</strain>
    </source>
</reference>
<keyword evidence="4" id="KW-1185">Reference proteome</keyword>
<gene>
    <name evidence="3" type="ORF">B0H67DRAFT_580185</name>
</gene>
<dbReference type="PANTHER" id="PTHR33112:SF13">
    <property type="entry name" value="HETEROKARYON INCOMPATIBILITY DOMAIN-CONTAINING PROTEIN"/>
    <property type="match status" value="1"/>
</dbReference>
<evidence type="ECO:0000313" key="3">
    <source>
        <dbReference type="EMBL" id="KAK0715200.1"/>
    </source>
</evidence>
<organism evidence="3 4">
    <name type="scientific">Lasiosphaeris hirsuta</name>
    <dbReference type="NCBI Taxonomy" id="260670"/>
    <lineage>
        <taxon>Eukaryota</taxon>
        <taxon>Fungi</taxon>
        <taxon>Dikarya</taxon>
        <taxon>Ascomycota</taxon>
        <taxon>Pezizomycotina</taxon>
        <taxon>Sordariomycetes</taxon>
        <taxon>Sordariomycetidae</taxon>
        <taxon>Sordariales</taxon>
        <taxon>Lasiosphaeriaceae</taxon>
        <taxon>Lasiosphaeris</taxon>
    </lineage>
</organism>
<evidence type="ECO:0000256" key="1">
    <source>
        <dbReference type="SAM" id="MobiDB-lite"/>
    </source>
</evidence>
<dbReference type="PANTHER" id="PTHR33112">
    <property type="entry name" value="DOMAIN PROTEIN, PUTATIVE-RELATED"/>
    <property type="match status" value="1"/>
</dbReference>
<proteinExistence type="predicted"/>
<dbReference type="EMBL" id="JAUKUA010000004">
    <property type="protein sequence ID" value="KAK0715200.1"/>
    <property type="molecule type" value="Genomic_DNA"/>
</dbReference>
<evidence type="ECO:0000259" key="2">
    <source>
        <dbReference type="Pfam" id="PF06985"/>
    </source>
</evidence>
<protein>
    <submittedName>
        <fullName evidence="3">Heterokaryon incompatibility protein-domain-containing protein</fullName>
    </submittedName>
</protein>
<dbReference type="AlphaFoldDB" id="A0AA40AG31"/>
<evidence type="ECO:0000313" key="4">
    <source>
        <dbReference type="Proteomes" id="UP001172102"/>
    </source>
</evidence>
<sequence length="623" mass="68918">MNCIGCKQPPGLPASQTRWKCSFQELSDGSAAGCDKCTFVLAICDCLRRDLKTERSPLTAVVLAGSYVLVSGFRPGPGILVEIFGQKSESENPLGIRNISRRLPGHTQSAETLKSIRSWIESCANKHPGCRPPSSRPRLSPRRLLDITNGSVVLREHPNPQRYACLSHCWGSGAYVSIVKTTVATLDEFMTRGIPWDSLTKTFQDTITLCRALDMSHIWIDSMCIIQDSDADWREQAAQMADIYANAFLTVAASRASDGSMGLFTAPDPVWVGTPVPSYGDTYVRQMIPAFPTYNSTDLFSPEWPLISRGWVYQEMQLSARVLSFGPIQAVWKCRQAEWDETGRDKQAGYDDDEAGSSNNWGTGSAKDPAKYWHRVIEEYAGLKLTFASDRMIALSAVTKRMEEKRAATKDRYLAGLWEKTFLDDVAWMVVPASLDKQPKSGHLPSWSWASVSLRVMYRGPFTAKLARVHEVSYAARGPSHLGDAAEAAVTLEAILLDVSRLGRHFPPEHAMDTWDLTDHIQVRKFMPDSGAGDPLPVPDGLPDGSRYVVPIGINTDYDGTPDVPAILVGKKEGSNNLYERIGFVKLGVPNGNLKYEKSMKEELTERLVVVFGSLPKSHIILV</sequence>
<accession>A0AA40AG31</accession>
<feature type="region of interest" description="Disordered" evidence="1">
    <location>
        <begin position="343"/>
        <end position="363"/>
    </location>
</feature>
<dbReference type="Proteomes" id="UP001172102">
    <property type="component" value="Unassembled WGS sequence"/>
</dbReference>
<name>A0AA40AG31_9PEZI</name>
<dbReference type="Pfam" id="PF06985">
    <property type="entry name" value="HET"/>
    <property type="match status" value="1"/>
</dbReference>
<feature type="domain" description="Heterokaryon incompatibility" evidence="2">
    <location>
        <begin position="163"/>
        <end position="315"/>
    </location>
</feature>
<dbReference type="InterPro" id="IPR010730">
    <property type="entry name" value="HET"/>
</dbReference>